<evidence type="ECO:0000313" key="2">
    <source>
        <dbReference type="EMBL" id="KAJ8875333.1"/>
    </source>
</evidence>
<name>A0ABQ9GTJ0_9NEOP</name>
<keyword evidence="3" id="KW-1185">Reference proteome</keyword>
<dbReference type="Proteomes" id="UP001159363">
    <property type="component" value="Chromosome 8"/>
</dbReference>
<feature type="region of interest" description="Disordered" evidence="1">
    <location>
        <begin position="214"/>
        <end position="233"/>
    </location>
</feature>
<feature type="region of interest" description="Disordered" evidence="1">
    <location>
        <begin position="820"/>
        <end position="848"/>
    </location>
</feature>
<gene>
    <name evidence="2" type="ORF">PR048_023228</name>
</gene>
<feature type="compositionally biased region" description="Polar residues" evidence="1">
    <location>
        <begin position="223"/>
        <end position="232"/>
    </location>
</feature>
<dbReference type="EMBL" id="JARBHB010000009">
    <property type="protein sequence ID" value="KAJ8875333.1"/>
    <property type="molecule type" value="Genomic_DNA"/>
</dbReference>
<evidence type="ECO:0000256" key="1">
    <source>
        <dbReference type="SAM" id="MobiDB-lite"/>
    </source>
</evidence>
<accession>A0ABQ9GTJ0</accession>
<comment type="caution">
    <text evidence="2">The sequence shown here is derived from an EMBL/GenBank/DDBJ whole genome shotgun (WGS) entry which is preliminary data.</text>
</comment>
<protein>
    <submittedName>
        <fullName evidence="2">Uncharacterized protein</fullName>
    </submittedName>
</protein>
<proteinExistence type="predicted"/>
<sequence length="1121" mass="124953">MHCLFLSFFHTSPSAKTTPAVGLDIDSGEMKFALEDRVAADCLTQPVLLRACSASSGSGRDVTPQVRLALNISASFQRAVRDNWTDQTRLDAGRRLLGSCLRKQIPTERRKAWQFHCCGRTHSVIGCARLWERASCLNGYRGLRDVPYLPGYWLTMSDTALCKWLTCYSSSNSPHTVSNSARKVLVALGLRVLTRNKVRLGQRRNAMAGKLEISQKTRRPAASSGTNPTCENSAVARPGIEPVGLQRYDGSIARLACRSDVALGVRVIVASIASSLLDLGRAATYPATSEYRTCASLHSESGALPLYHAKTVPPMPMLRACGGHLFAVYAQLAIIQINTHYPPTTGAHATTVQQTMLEAPGSAPRRHHQAESLHQHANPTPSNVINIHCEQRCPPELVIPPPRRYLLYYPSNIFRGSDISRSSGILSGSVKRRNGTSSQWRHDSSRDVDMVLKSYCVLRYFREKSLALNVFDLYHRNPTPQHPHHKPRVHNTTPSSSHLINNLVNFLVLQHFIKLIHHTTCQFQQATTSAERTQILLQALCEAGPLNNTKLVEPRVFRGLSWQQARLDSPLYTRDDIIVCLLVAVSKWGLCTGLLNTHSHYCFLLSIGSQLNGACLKNCRTITTVEEKNTCLESTSPPNEYAKYSNYEALIGGRRFDLLRVNAAVLLACVVGVRGISDCHLCIKAVHVGPRYSPQPARSEVKAPLNVKLPTSFLTFSRSHCVVCSPPSRGGGGSHKERWGEVYTWSAVHAFYNRKAHPKRPLTLPAVNLPRGARPESASFKRDVIRSYSTKFPFLMLSRLKPMRVIEVRMVQCRNERVVETGDPRENPPTNGIVRHKSHMRKSGANRSATVAPFWTNRKMLTTGWPSRVQQSRKGKCVITDSNMIYDDTFQNTVESSIFFDWPKHVLVHMNGLRTNHKGSVCRRSSVILSGSVKYGNGTSSQRRYDNSHGLCSQLKGRICRKDYDVFTVKMAFLRNESQITKCCCGLLIYEFSEGLFCDQLSILQVRIHENMGEYGPALEGGEEERGYPLENRRMISGIVQNDSPMRKSGRPGIEPCFASEGGGSLKLCYCKHECWRFACLVTCAWTACTARLAAIESVTARLRTNGFKNISPASHRQTLD</sequence>
<feature type="region of interest" description="Disordered" evidence="1">
    <location>
        <begin position="361"/>
        <end position="381"/>
    </location>
</feature>
<organism evidence="2 3">
    <name type="scientific">Dryococelus australis</name>
    <dbReference type="NCBI Taxonomy" id="614101"/>
    <lineage>
        <taxon>Eukaryota</taxon>
        <taxon>Metazoa</taxon>
        <taxon>Ecdysozoa</taxon>
        <taxon>Arthropoda</taxon>
        <taxon>Hexapoda</taxon>
        <taxon>Insecta</taxon>
        <taxon>Pterygota</taxon>
        <taxon>Neoptera</taxon>
        <taxon>Polyneoptera</taxon>
        <taxon>Phasmatodea</taxon>
        <taxon>Verophasmatodea</taxon>
        <taxon>Anareolatae</taxon>
        <taxon>Phasmatidae</taxon>
        <taxon>Eurycanthinae</taxon>
        <taxon>Dryococelus</taxon>
    </lineage>
</organism>
<reference evidence="2 3" key="1">
    <citation type="submission" date="2023-02" db="EMBL/GenBank/DDBJ databases">
        <title>LHISI_Scaffold_Assembly.</title>
        <authorList>
            <person name="Stuart O.P."/>
            <person name="Cleave R."/>
            <person name="Magrath M.J.L."/>
            <person name="Mikheyev A.S."/>
        </authorList>
    </citation>
    <scope>NUCLEOTIDE SEQUENCE [LARGE SCALE GENOMIC DNA]</scope>
    <source>
        <strain evidence="2">Daus_M_001</strain>
        <tissue evidence="2">Leg muscle</tissue>
    </source>
</reference>
<evidence type="ECO:0000313" key="3">
    <source>
        <dbReference type="Proteomes" id="UP001159363"/>
    </source>
</evidence>
<feature type="compositionally biased region" description="Basic residues" evidence="1">
    <location>
        <begin position="834"/>
        <end position="844"/>
    </location>
</feature>